<dbReference type="Proteomes" id="UP000515151">
    <property type="component" value="Chromosome 1"/>
</dbReference>
<evidence type="ECO:0000256" key="1">
    <source>
        <dbReference type="SAM" id="MobiDB-lite"/>
    </source>
</evidence>
<dbReference type="InterPro" id="IPR008972">
    <property type="entry name" value="Cupredoxin"/>
</dbReference>
<evidence type="ECO:0000313" key="3">
    <source>
        <dbReference type="Proteomes" id="UP000515151"/>
    </source>
</evidence>
<evidence type="ECO:0000313" key="4">
    <source>
        <dbReference type="RefSeq" id="XP_031376690.1"/>
    </source>
</evidence>
<dbReference type="GeneID" id="116192302"/>
<dbReference type="AlphaFoldDB" id="A0A6P8C227"/>
<dbReference type="SUPFAM" id="SSF49503">
    <property type="entry name" value="Cupredoxins"/>
    <property type="match status" value="1"/>
</dbReference>
<reference evidence="4" key="2">
    <citation type="submission" date="2025-08" db="UniProtKB">
        <authorList>
            <consortium name="RefSeq"/>
        </authorList>
    </citation>
    <scope>IDENTIFICATION</scope>
    <source>
        <tissue evidence="4">Leaf</tissue>
    </source>
</reference>
<evidence type="ECO:0000256" key="2">
    <source>
        <dbReference type="SAM" id="SignalP"/>
    </source>
</evidence>
<keyword evidence="3" id="KW-1185">Reference proteome</keyword>
<sequence length="182" mass="19155">MPAAAAIWRNLAAAATFALLVATAAAYTNHTVGGEPGWFFNATANTSSANFSDWAASQTFGLGDYLNDASDDDTFEYNGGNAAFGERLTIPVPLTHEGLNYFFSDTDDGVQCVNGMRFAVDVKHGAGLPPSLSQPPPPPYTSPPQSPPVTIYNPSANRALRTSASMHQAACVLSLLALVLLF</sequence>
<protein>
    <submittedName>
        <fullName evidence="4">Cucumber peeling cupredoxin-like isoform X2</fullName>
    </submittedName>
</protein>
<reference evidence="3" key="1">
    <citation type="journal article" date="2020" name="Plant Biotechnol. J.">
        <title>The pomegranate (Punica granatum L.) draft genome dissects genetic divergence between soft- and hard-seeded cultivars.</title>
        <authorList>
            <person name="Luo X."/>
            <person name="Li H."/>
            <person name="Wu Z."/>
            <person name="Yao W."/>
            <person name="Zhao P."/>
            <person name="Cao D."/>
            <person name="Yu H."/>
            <person name="Li K."/>
            <person name="Poudel K."/>
            <person name="Zhao D."/>
            <person name="Zhang F."/>
            <person name="Xia X."/>
            <person name="Chen L."/>
            <person name="Wang Q."/>
            <person name="Jing D."/>
            <person name="Cao S."/>
        </authorList>
    </citation>
    <scope>NUCLEOTIDE SEQUENCE [LARGE SCALE GENOMIC DNA]</scope>
    <source>
        <strain evidence="3">cv. Tunisia</strain>
    </source>
</reference>
<gene>
    <name evidence="4" type="primary">LOC116192302</name>
</gene>
<name>A0A6P8C227_PUNGR</name>
<dbReference type="RefSeq" id="XP_031376690.1">
    <property type="nucleotide sequence ID" value="XM_031520830.1"/>
</dbReference>
<accession>A0A6P8C227</accession>
<organism evidence="3 4">
    <name type="scientific">Punica granatum</name>
    <name type="common">Pomegranate</name>
    <dbReference type="NCBI Taxonomy" id="22663"/>
    <lineage>
        <taxon>Eukaryota</taxon>
        <taxon>Viridiplantae</taxon>
        <taxon>Streptophyta</taxon>
        <taxon>Embryophyta</taxon>
        <taxon>Tracheophyta</taxon>
        <taxon>Spermatophyta</taxon>
        <taxon>Magnoliopsida</taxon>
        <taxon>eudicotyledons</taxon>
        <taxon>Gunneridae</taxon>
        <taxon>Pentapetalae</taxon>
        <taxon>rosids</taxon>
        <taxon>malvids</taxon>
        <taxon>Myrtales</taxon>
        <taxon>Lythraceae</taxon>
        <taxon>Punica</taxon>
    </lineage>
</organism>
<dbReference type="Gene3D" id="2.60.40.420">
    <property type="entry name" value="Cupredoxins - blue copper proteins"/>
    <property type="match status" value="1"/>
</dbReference>
<feature type="signal peptide" evidence="2">
    <location>
        <begin position="1"/>
        <end position="26"/>
    </location>
</feature>
<feature type="region of interest" description="Disordered" evidence="1">
    <location>
        <begin position="127"/>
        <end position="150"/>
    </location>
</feature>
<keyword evidence="2" id="KW-0732">Signal</keyword>
<proteinExistence type="predicted"/>
<feature type="chain" id="PRO_5028429721" evidence="2">
    <location>
        <begin position="27"/>
        <end position="182"/>
    </location>
</feature>
<feature type="compositionally biased region" description="Pro residues" evidence="1">
    <location>
        <begin position="132"/>
        <end position="147"/>
    </location>
</feature>